<feature type="region of interest" description="Disordered" evidence="1">
    <location>
        <begin position="310"/>
        <end position="363"/>
    </location>
</feature>
<accession>A0ABD2KZK2</accession>
<evidence type="ECO:0000313" key="3">
    <source>
        <dbReference type="Proteomes" id="UP001620626"/>
    </source>
</evidence>
<sequence length="363" mass="38624">MNFNFHQSQGVQLKSIVNTIGEDGLQLMAEMLAWSPEKRPTASNCLRHKYFQVGQKLGAPIISQPGTSAVRKNSSDSTQSDSKLVLAKRVNAKLTQKVVPTKDVPMDGLMDNPLAGLEDELAEAEKGGKGGTDKVTTEQQQKEQRGDNSMMEGGTKTTVVPMRGPDRNRNLSLSKGSLGVEGLAGLLMDTAKKSTKVPYEEKTDESTQKGQTQIGTSNEGDEGAKEGKTNGRSISGKKTTAKEHYLSKSRYMPGLRSNGSSSLSAGINRKAIAQPSQQSGAKQTTGGGILSSVQARFEYAYGYVPSFGAPRQQPPNANSNANSLGNSSSSISIGGGPMNNAKTNNAFSTIGGRTNWAAKYQRN</sequence>
<dbReference type="Gene3D" id="1.10.510.10">
    <property type="entry name" value="Transferase(Phosphotransferase) domain 1"/>
    <property type="match status" value="1"/>
</dbReference>
<evidence type="ECO:0000256" key="1">
    <source>
        <dbReference type="SAM" id="MobiDB-lite"/>
    </source>
</evidence>
<comment type="caution">
    <text evidence="2">The sequence shown here is derived from an EMBL/GenBank/DDBJ whole genome shotgun (WGS) entry which is preliminary data.</text>
</comment>
<feature type="compositionally biased region" description="Polar residues" evidence="1">
    <location>
        <begin position="208"/>
        <end position="218"/>
    </location>
</feature>
<proteinExistence type="predicted"/>
<dbReference type="Proteomes" id="UP001620626">
    <property type="component" value="Unassembled WGS sequence"/>
</dbReference>
<organism evidence="2 3">
    <name type="scientific">Heterodera trifolii</name>
    <dbReference type="NCBI Taxonomy" id="157864"/>
    <lineage>
        <taxon>Eukaryota</taxon>
        <taxon>Metazoa</taxon>
        <taxon>Ecdysozoa</taxon>
        <taxon>Nematoda</taxon>
        <taxon>Chromadorea</taxon>
        <taxon>Rhabditida</taxon>
        <taxon>Tylenchina</taxon>
        <taxon>Tylenchomorpha</taxon>
        <taxon>Tylenchoidea</taxon>
        <taxon>Heteroderidae</taxon>
        <taxon>Heteroderinae</taxon>
        <taxon>Heterodera</taxon>
    </lineage>
</organism>
<name>A0ABD2KZK2_9BILA</name>
<feature type="region of interest" description="Disordered" evidence="1">
    <location>
        <begin position="61"/>
        <end position="82"/>
    </location>
</feature>
<protein>
    <submittedName>
        <fullName evidence="2">Uncharacterized protein</fullName>
    </submittedName>
</protein>
<feature type="compositionally biased region" description="Basic and acidic residues" evidence="1">
    <location>
        <begin position="124"/>
        <end position="146"/>
    </location>
</feature>
<dbReference type="AlphaFoldDB" id="A0ABD2KZK2"/>
<feature type="compositionally biased region" description="Low complexity" evidence="1">
    <location>
        <begin position="315"/>
        <end position="332"/>
    </location>
</feature>
<gene>
    <name evidence="2" type="ORF">niasHT_015317</name>
</gene>
<feature type="compositionally biased region" description="Polar residues" evidence="1">
    <location>
        <begin position="64"/>
        <end position="82"/>
    </location>
</feature>
<evidence type="ECO:0000313" key="2">
    <source>
        <dbReference type="EMBL" id="KAL3108395.1"/>
    </source>
</evidence>
<reference evidence="2 3" key="1">
    <citation type="submission" date="2024-10" db="EMBL/GenBank/DDBJ databases">
        <authorList>
            <person name="Kim D."/>
        </authorList>
    </citation>
    <scope>NUCLEOTIDE SEQUENCE [LARGE SCALE GENOMIC DNA]</scope>
    <source>
        <strain evidence="2">BH-2024</strain>
    </source>
</reference>
<dbReference type="InterPro" id="IPR011009">
    <property type="entry name" value="Kinase-like_dom_sf"/>
</dbReference>
<keyword evidence="3" id="KW-1185">Reference proteome</keyword>
<dbReference type="EMBL" id="JBICBT010000590">
    <property type="protein sequence ID" value="KAL3108395.1"/>
    <property type="molecule type" value="Genomic_DNA"/>
</dbReference>
<feature type="region of interest" description="Disordered" evidence="1">
    <location>
        <begin position="124"/>
        <end position="169"/>
    </location>
</feature>
<feature type="compositionally biased region" description="Basic and acidic residues" evidence="1">
    <location>
        <begin position="198"/>
        <end position="207"/>
    </location>
</feature>
<feature type="region of interest" description="Disordered" evidence="1">
    <location>
        <begin position="194"/>
        <end position="263"/>
    </location>
</feature>
<feature type="compositionally biased region" description="Polar residues" evidence="1">
    <location>
        <begin position="341"/>
        <end position="352"/>
    </location>
</feature>
<dbReference type="SUPFAM" id="SSF56112">
    <property type="entry name" value="Protein kinase-like (PK-like)"/>
    <property type="match status" value="1"/>
</dbReference>